<evidence type="ECO:0000313" key="2">
    <source>
        <dbReference type="Proteomes" id="UP000616885"/>
    </source>
</evidence>
<protein>
    <recommendedName>
        <fullName evidence="3">MalT-like TPR region domain-containing protein</fullName>
    </recommendedName>
</protein>
<organism evidence="1 2">
    <name type="scientific">Bionectria ochroleuca</name>
    <name type="common">Gliocladium roseum</name>
    <dbReference type="NCBI Taxonomy" id="29856"/>
    <lineage>
        <taxon>Eukaryota</taxon>
        <taxon>Fungi</taxon>
        <taxon>Dikarya</taxon>
        <taxon>Ascomycota</taxon>
        <taxon>Pezizomycotina</taxon>
        <taxon>Sordariomycetes</taxon>
        <taxon>Hypocreomycetidae</taxon>
        <taxon>Hypocreales</taxon>
        <taxon>Bionectriaceae</taxon>
        <taxon>Clonostachys</taxon>
    </lineage>
</organism>
<dbReference type="Proteomes" id="UP000616885">
    <property type="component" value="Unassembled WGS sequence"/>
</dbReference>
<comment type="caution">
    <text evidence="1">The sequence shown here is derived from an EMBL/GenBank/DDBJ whole genome shotgun (WGS) entry which is preliminary data.</text>
</comment>
<dbReference type="InterPro" id="IPR053137">
    <property type="entry name" value="NLR-like"/>
</dbReference>
<dbReference type="Gene3D" id="1.25.40.10">
    <property type="entry name" value="Tetratricopeptide repeat domain"/>
    <property type="match status" value="1"/>
</dbReference>
<dbReference type="PANTHER" id="PTHR46082:SF6">
    <property type="entry name" value="AAA+ ATPASE DOMAIN-CONTAINING PROTEIN-RELATED"/>
    <property type="match status" value="1"/>
</dbReference>
<reference evidence="1" key="1">
    <citation type="submission" date="2020-10" db="EMBL/GenBank/DDBJ databases">
        <title>High-Quality Genome Resource of Clonostachys rosea strain S41 by Oxford Nanopore Long-Read Sequencing.</title>
        <authorList>
            <person name="Wang H."/>
        </authorList>
    </citation>
    <scope>NUCLEOTIDE SEQUENCE</scope>
    <source>
        <strain evidence="1">S41</strain>
    </source>
</reference>
<name>A0A8H7KF43_BIOOC</name>
<dbReference type="EMBL" id="JADCTT010000008">
    <property type="protein sequence ID" value="KAF9748617.1"/>
    <property type="molecule type" value="Genomic_DNA"/>
</dbReference>
<proteinExistence type="predicted"/>
<dbReference type="AlphaFoldDB" id="A0A8H7KF43"/>
<sequence length="177" mass="20311">MDELALIYLDQCRWKEAEWLLSPILEIRKRDLKKSPTILASESALAIAYKNQGRLKEAENLEFEALKGTRMIYGENHRQTFGCMSNLAATYFNQGRFNEAETLLEKALEIGQKAFGKYHPRTMTILFHHAQAVWSQSRDEEGEALMLQAAEMQTKSLGENHPVTLNTMELIVDRYGD</sequence>
<dbReference type="SUPFAM" id="SSF48452">
    <property type="entry name" value="TPR-like"/>
    <property type="match status" value="1"/>
</dbReference>
<evidence type="ECO:0008006" key="3">
    <source>
        <dbReference type="Google" id="ProtNLM"/>
    </source>
</evidence>
<gene>
    <name evidence="1" type="ORF">IM811_016412</name>
</gene>
<evidence type="ECO:0000313" key="1">
    <source>
        <dbReference type="EMBL" id="KAF9748617.1"/>
    </source>
</evidence>
<accession>A0A8H7KF43</accession>
<dbReference type="InterPro" id="IPR011990">
    <property type="entry name" value="TPR-like_helical_dom_sf"/>
</dbReference>
<dbReference type="PANTHER" id="PTHR46082">
    <property type="entry name" value="ATP/GTP-BINDING PROTEIN-RELATED"/>
    <property type="match status" value="1"/>
</dbReference>
<dbReference type="Pfam" id="PF13374">
    <property type="entry name" value="TPR_10"/>
    <property type="match status" value="3"/>
</dbReference>